<accession>A0A857J406</accession>
<dbReference type="KEGG" id="xyk:GT347_06085"/>
<dbReference type="RefSeq" id="WP_160551113.1">
    <property type="nucleotide sequence ID" value="NZ_CP047650.1"/>
</dbReference>
<gene>
    <name evidence="1" type="ORF">GT347_06085</name>
</gene>
<evidence type="ECO:0000313" key="1">
    <source>
        <dbReference type="EMBL" id="QHI97595.1"/>
    </source>
</evidence>
<dbReference type="EMBL" id="CP047650">
    <property type="protein sequence ID" value="QHI97595.1"/>
    <property type="molecule type" value="Genomic_DNA"/>
</dbReference>
<organism evidence="1 2">
    <name type="scientific">Xylophilus rhododendri</name>
    <dbReference type="NCBI Taxonomy" id="2697032"/>
    <lineage>
        <taxon>Bacteria</taxon>
        <taxon>Pseudomonadati</taxon>
        <taxon>Pseudomonadota</taxon>
        <taxon>Betaproteobacteria</taxon>
        <taxon>Burkholderiales</taxon>
        <taxon>Xylophilus</taxon>
    </lineage>
</organism>
<protein>
    <submittedName>
        <fullName evidence="1">Uncharacterized protein</fullName>
    </submittedName>
</protein>
<dbReference type="Proteomes" id="UP000464787">
    <property type="component" value="Chromosome"/>
</dbReference>
<reference evidence="1 2" key="1">
    <citation type="submission" date="2020-01" db="EMBL/GenBank/DDBJ databases">
        <title>Genome sequencing of strain KACC 21265.</title>
        <authorList>
            <person name="Heo J."/>
            <person name="Kim S.-J."/>
            <person name="Kim J.-S."/>
            <person name="Hong S.-B."/>
            <person name="Kwon S.-W."/>
        </authorList>
    </citation>
    <scope>NUCLEOTIDE SEQUENCE [LARGE SCALE GENOMIC DNA]</scope>
    <source>
        <strain evidence="1 2">KACC 21265</strain>
    </source>
</reference>
<keyword evidence="2" id="KW-1185">Reference proteome</keyword>
<dbReference type="AlphaFoldDB" id="A0A857J406"/>
<name>A0A857J406_9BURK</name>
<proteinExistence type="predicted"/>
<evidence type="ECO:0000313" key="2">
    <source>
        <dbReference type="Proteomes" id="UP000464787"/>
    </source>
</evidence>
<sequence length="108" mass="11742">MPTIPTDAFKFVGKASPGKFNMCIWETGAVEIDVVGLQSFDYYVGGPQSQPAPEMHTLGGRAVLHGLGTQVFSPPYTGRLSIRLYATPKRPNTVQLQNFIADAWTTPS</sequence>